<dbReference type="InterPro" id="IPR011659">
    <property type="entry name" value="WD40"/>
</dbReference>
<name>A0A9X3NAG3_9ACTN</name>
<feature type="signal peptide" evidence="1">
    <location>
        <begin position="1"/>
        <end position="23"/>
    </location>
</feature>
<sequence length="481" mass="50072">MRRAVVAFACVVLAMAVAAPAHAANGQLVAVAGGKLVAVNPDGTGLRTLWAPTGEITGLSFSPDGNQVAFSYAGKIAFYDLRNGDVTSLTAPVGAQDINPTWAPGGDAIGFRRITGVTHQRMRVTLDAREAVLGTFATAPVEFAYASSLDRWAYTLLDVLLVSTNPLEVEAGVSGAPAWSADSSKLAYIQGGRLRVAMSPGLAQSTRFYVTRTAAAAPRFSPDGTALVYVADGQARTVSAVEDATSTAIPGLLGVSAIDWQPCGVATVTCRSSVPPTCVTNSVQVFTQTDQPVQLPPAPCSDPNALPLSFVLVKGPDSGTLAGTVYTPNAGFVGQDAVTYKVSNGASASEVIKVSIFVVRRPAGTGPPAAVTPPTVAAPPFLSLRVKPRLDRKRKTTARLVCDQACTFTVRLEGTVRVKKKTKTIKGKALTRSLTPDQLLALKLKLPAKPAGKVRSIWITGTVRGANGTSRPVKLPVTAAR</sequence>
<dbReference type="AlphaFoldDB" id="A0A9X3NAG3"/>
<dbReference type="SUPFAM" id="SSF82171">
    <property type="entry name" value="DPP6 N-terminal domain-like"/>
    <property type="match status" value="1"/>
</dbReference>
<keyword evidence="1" id="KW-0732">Signal</keyword>
<gene>
    <name evidence="2" type="ORF">OJ997_14185</name>
</gene>
<organism evidence="2 3">
    <name type="scientific">Solirubrobacter phytolaccae</name>
    <dbReference type="NCBI Taxonomy" id="1404360"/>
    <lineage>
        <taxon>Bacteria</taxon>
        <taxon>Bacillati</taxon>
        <taxon>Actinomycetota</taxon>
        <taxon>Thermoleophilia</taxon>
        <taxon>Solirubrobacterales</taxon>
        <taxon>Solirubrobacteraceae</taxon>
        <taxon>Solirubrobacter</taxon>
    </lineage>
</organism>
<feature type="chain" id="PRO_5040754183" evidence="1">
    <location>
        <begin position="24"/>
        <end position="481"/>
    </location>
</feature>
<dbReference type="RefSeq" id="WP_270025764.1">
    <property type="nucleotide sequence ID" value="NZ_JAPDDP010000022.1"/>
</dbReference>
<keyword evidence="3" id="KW-1185">Reference proteome</keyword>
<protein>
    <submittedName>
        <fullName evidence="2">Ig-like domain-containing protein</fullName>
    </submittedName>
</protein>
<dbReference type="EMBL" id="JAPDDP010000022">
    <property type="protein sequence ID" value="MDA0181449.1"/>
    <property type="molecule type" value="Genomic_DNA"/>
</dbReference>
<reference evidence="2" key="1">
    <citation type="submission" date="2022-10" db="EMBL/GenBank/DDBJ databases">
        <title>The WGS of Solirubrobacter phytolaccae KCTC 29190.</title>
        <authorList>
            <person name="Jiang Z."/>
        </authorList>
    </citation>
    <scope>NUCLEOTIDE SEQUENCE</scope>
    <source>
        <strain evidence="2">KCTC 29190</strain>
    </source>
</reference>
<dbReference type="Pfam" id="PF07676">
    <property type="entry name" value="PD40"/>
    <property type="match status" value="2"/>
</dbReference>
<dbReference type="Gene3D" id="2.120.10.30">
    <property type="entry name" value="TolB, C-terminal domain"/>
    <property type="match status" value="2"/>
</dbReference>
<evidence type="ECO:0000313" key="2">
    <source>
        <dbReference type="EMBL" id="MDA0181449.1"/>
    </source>
</evidence>
<proteinExistence type="predicted"/>
<dbReference type="Proteomes" id="UP001147653">
    <property type="component" value="Unassembled WGS sequence"/>
</dbReference>
<evidence type="ECO:0000256" key="1">
    <source>
        <dbReference type="SAM" id="SignalP"/>
    </source>
</evidence>
<dbReference type="InterPro" id="IPR011042">
    <property type="entry name" value="6-blade_b-propeller_TolB-like"/>
</dbReference>
<dbReference type="Pfam" id="PF17963">
    <property type="entry name" value="Big_9"/>
    <property type="match status" value="1"/>
</dbReference>
<dbReference type="Gene3D" id="2.60.40.3440">
    <property type="match status" value="1"/>
</dbReference>
<comment type="caution">
    <text evidence="2">The sequence shown here is derived from an EMBL/GenBank/DDBJ whole genome shotgun (WGS) entry which is preliminary data.</text>
</comment>
<accession>A0A9X3NAG3</accession>
<evidence type="ECO:0000313" key="3">
    <source>
        <dbReference type="Proteomes" id="UP001147653"/>
    </source>
</evidence>